<dbReference type="InterPro" id="IPR001509">
    <property type="entry name" value="Epimerase_deHydtase"/>
</dbReference>
<dbReference type="PANTHER" id="PTHR10366">
    <property type="entry name" value="NAD DEPENDENT EPIMERASE/DEHYDRATASE"/>
    <property type="match status" value="1"/>
</dbReference>
<proteinExistence type="inferred from homology"/>
<dbReference type="GeneID" id="19968190"/>
<dbReference type="Pfam" id="PF01370">
    <property type="entry name" value="Epimerase"/>
    <property type="match status" value="1"/>
</dbReference>
<keyword evidence="5" id="KW-1185">Reference proteome</keyword>
<dbReference type="VEuPathDB" id="FungiDB:HMPREF1541_00851"/>
<dbReference type="EMBL" id="KB822711">
    <property type="protein sequence ID" value="ETN46665.1"/>
    <property type="molecule type" value="Genomic_DNA"/>
</dbReference>
<feature type="domain" description="NAD-dependent epimerase/dehydratase" evidence="3">
    <location>
        <begin position="4"/>
        <end position="259"/>
    </location>
</feature>
<protein>
    <recommendedName>
        <fullName evidence="3">NAD-dependent epimerase/dehydratase domain-containing protein</fullName>
    </recommendedName>
</protein>
<evidence type="ECO:0000256" key="2">
    <source>
        <dbReference type="ARBA" id="ARBA00023445"/>
    </source>
</evidence>
<evidence type="ECO:0000313" key="5">
    <source>
        <dbReference type="Proteomes" id="UP000030752"/>
    </source>
</evidence>
<dbReference type="InterPro" id="IPR036291">
    <property type="entry name" value="NAD(P)-bd_dom_sf"/>
</dbReference>
<dbReference type="PANTHER" id="PTHR10366:SF564">
    <property type="entry name" value="STEROL-4-ALPHA-CARBOXYLATE 3-DEHYDROGENASE, DECARBOXYLATING"/>
    <property type="match status" value="1"/>
</dbReference>
<dbReference type="InterPro" id="IPR050425">
    <property type="entry name" value="NAD(P)_dehydrat-like"/>
</dbReference>
<accession>W2SDG1</accession>
<dbReference type="FunFam" id="3.40.50.720:FF:000191">
    <property type="entry name" value="Methylglyoxal reductase (NADPH-dependent)"/>
    <property type="match status" value="1"/>
</dbReference>
<dbReference type="HOGENOM" id="CLU_007383_9_2_1"/>
<dbReference type="RefSeq" id="XP_008711377.1">
    <property type="nucleotide sequence ID" value="XM_008713155.1"/>
</dbReference>
<sequence>MTKVFLTGGSGFIAAHILEELLRRGHSVVATVRSAEKGEKILASHSSVGKDVLDYKVVEDISQPGAYDDAILASPPFEAVIHAASPYHFNATTPEAIDLLIKTAIDGTVGILTAVKAKAPTVKRIVVTSSFAAIVDPEKPPTYKYSEKDWDPVTKDEAYESPLTAYRASKTLAEKAAWDFVEKEKPNFTLATCNPPLVLGPIIHDLKSLDNINTSNARIRDLMTGASKAKLGGTGNHLYVDVRDIATAHVLAMEKDNAAGKRFFVTNGNFSNAEIVDIVDQNFPEYRDGLPRGEALKLGQYPPQGVNGWDNTQSVEVLGLTYRPLKECIIDTVKSLQPFLTS</sequence>
<dbReference type="SUPFAM" id="SSF51735">
    <property type="entry name" value="NAD(P)-binding Rossmann-fold domains"/>
    <property type="match status" value="1"/>
</dbReference>
<comment type="similarity">
    <text evidence="2">Belongs to the NAD(P)-dependent epimerase/dehydratase family. Dihydroflavonol-4-reductase subfamily.</text>
</comment>
<name>W2SDG1_CYPE1</name>
<dbReference type="FunCoup" id="W2SDG1">
    <property type="interactions" value="231"/>
</dbReference>
<dbReference type="InParanoid" id="W2SDG1"/>
<dbReference type="AlphaFoldDB" id="W2SDG1"/>
<reference evidence="4 5" key="1">
    <citation type="submission" date="2013-03" db="EMBL/GenBank/DDBJ databases">
        <title>The Genome Sequence of Phialophora europaea CBS 101466.</title>
        <authorList>
            <consortium name="The Broad Institute Genomics Platform"/>
            <person name="Cuomo C."/>
            <person name="de Hoog S."/>
            <person name="Gorbushina A."/>
            <person name="Walker B."/>
            <person name="Young S.K."/>
            <person name="Zeng Q."/>
            <person name="Gargeya S."/>
            <person name="Fitzgerald M."/>
            <person name="Haas B."/>
            <person name="Abouelleil A."/>
            <person name="Allen A.W."/>
            <person name="Alvarado L."/>
            <person name="Arachchi H.M."/>
            <person name="Berlin A.M."/>
            <person name="Chapman S.B."/>
            <person name="Gainer-Dewar J."/>
            <person name="Goldberg J."/>
            <person name="Griggs A."/>
            <person name="Gujja S."/>
            <person name="Hansen M."/>
            <person name="Howarth C."/>
            <person name="Imamovic A."/>
            <person name="Ireland A."/>
            <person name="Larimer J."/>
            <person name="McCowan C."/>
            <person name="Murphy C."/>
            <person name="Pearson M."/>
            <person name="Poon T.W."/>
            <person name="Priest M."/>
            <person name="Roberts A."/>
            <person name="Saif S."/>
            <person name="Shea T."/>
            <person name="Sisk P."/>
            <person name="Sykes S."/>
            <person name="Wortman J."/>
            <person name="Nusbaum C."/>
            <person name="Birren B."/>
        </authorList>
    </citation>
    <scope>NUCLEOTIDE SEQUENCE [LARGE SCALE GENOMIC DNA]</scope>
    <source>
        <strain evidence="4 5">CBS 101466</strain>
    </source>
</reference>
<evidence type="ECO:0000256" key="1">
    <source>
        <dbReference type="ARBA" id="ARBA00023002"/>
    </source>
</evidence>
<gene>
    <name evidence="4" type="ORF">HMPREF1541_00851</name>
</gene>
<dbReference type="GO" id="GO:0016616">
    <property type="term" value="F:oxidoreductase activity, acting on the CH-OH group of donors, NAD or NADP as acceptor"/>
    <property type="evidence" value="ECO:0007669"/>
    <property type="project" value="TreeGrafter"/>
</dbReference>
<dbReference type="Proteomes" id="UP000030752">
    <property type="component" value="Unassembled WGS sequence"/>
</dbReference>
<evidence type="ECO:0000313" key="4">
    <source>
        <dbReference type="EMBL" id="ETN46665.1"/>
    </source>
</evidence>
<evidence type="ECO:0000259" key="3">
    <source>
        <dbReference type="Pfam" id="PF01370"/>
    </source>
</evidence>
<dbReference type="eggNOG" id="KOG1502">
    <property type="taxonomic scope" value="Eukaryota"/>
</dbReference>
<organism evidence="4 5">
    <name type="scientific">Cyphellophora europaea (strain CBS 101466)</name>
    <name type="common">Phialophora europaea</name>
    <dbReference type="NCBI Taxonomy" id="1220924"/>
    <lineage>
        <taxon>Eukaryota</taxon>
        <taxon>Fungi</taxon>
        <taxon>Dikarya</taxon>
        <taxon>Ascomycota</taxon>
        <taxon>Pezizomycotina</taxon>
        <taxon>Eurotiomycetes</taxon>
        <taxon>Chaetothyriomycetidae</taxon>
        <taxon>Chaetothyriales</taxon>
        <taxon>Cyphellophoraceae</taxon>
        <taxon>Cyphellophora</taxon>
    </lineage>
</organism>
<keyword evidence="1" id="KW-0560">Oxidoreductase</keyword>
<dbReference type="STRING" id="1220924.W2SDG1"/>
<dbReference type="CDD" id="cd05227">
    <property type="entry name" value="AR_SDR_e"/>
    <property type="match status" value="1"/>
</dbReference>
<dbReference type="Gene3D" id="3.40.50.720">
    <property type="entry name" value="NAD(P)-binding Rossmann-like Domain"/>
    <property type="match status" value="1"/>
</dbReference>
<dbReference type="OrthoDB" id="2735536at2759"/>